<accession>A0A6N3D2X9</accession>
<sequence>MTNQDNRKELSIENDIEIKNREIPILEVKQGCFSYLNSQLVLKDISFSLQKGEILTILGQNGIGKTTLLKCITGIMKWTSGSSFILNNEVTGDSEESKLITYVPQAKSLSFPYTVEEVVMMGRAKHIGIFGTPRNIDKAIVKNAMDQVGIYHLKDALSTQLSGGQLQLVFIARALAGEPKILVLDEPESYLDFKNQSKILKLINDLVIKYKLTCLINTHYPDHALRISDKTLLLGHLKYSFGKTPEIITEESMEEYFGIKTKIISLNVNGKDIPVFTVI</sequence>
<dbReference type="PROSITE" id="PS50893">
    <property type="entry name" value="ABC_TRANSPORTER_2"/>
    <property type="match status" value="1"/>
</dbReference>
<proteinExistence type="predicted"/>
<keyword evidence="3 5" id="KW-0067">ATP-binding</keyword>
<evidence type="ECO:0000256" key="1">
    <source>
        <dbReference type="ARBA" id="ARBA00022448"/>
    </source>
</evidence>
<dbReference type="RefSeq" id="WP_156705024.1">
    <property type="nucleotide sequence ID" value="NZ_CACRUX010000054.1"/>
</dbReference>
<organism evidence="5">
    <name type="scientific">Veillonella ratti</name>
    <dbReference type="NCBI Taxonomy" id="103892"/>
    <lineage>
        <taxon>Bacteria</taxon>
        <taxon>Bacillati</taxon>
        <taxon>Bacillota</taxon>
        <taxon>Negativicutes</taxon>
        <taxon>Veillonellales</taxon>
        <taxon>Veillonellaceae</taxon>
        <taxon>Veillonella</taxon>
    </lineage>
</organism>
<dbReference type="Pfam" id="PF00005">
    <property type="entry name" value="ABC_tran"/>
    <property type="match status" value="1"/>
</dbReference>
<reference evidence="5" key="1">
    <citation type="submission" date="2019-11" db="EMBL/GenBank/DDBJ databases">
        <authorList>
            <person name="Feng L."/>
        </authorList>
    </citation>
    <scope>NUCLEOTIDE SEQUENCE</scope>
    <source>
        <strain evidence="5">VrattiLFYP33</strain>
    </source>
</reference>
<evidence type="ECO:0000256" key="2">
    <source>
        <dbReference type="ARBA" id="ARBA00022741"/>
    </source>
</evidence>
<dbReference type="InterPro" id="IPR003593">
    <property type="entry name" value="AAA+_ATPase"/>
</dbReference>
<dbReference type="GO" id="GO:0005524">
    <property type="term" value="F:ATP binding"/>
    <property type="evidence" value="ECO:0007669"/>
    <property type="project" value="UniProtKB-KW"/>
</dbReference>
<dbReference type="PROSITE" id="PS00211">
    <property type="entry name" value="ABC_TRANSPORTER_1"/>
    <property type="match status" value="1"/>
</dbReference>
<dbReference type="PANTHER" id="PTHR42734:SF19">
    <property type="entry name" value="IRON COMPOUNDS ABC TRANSPORTER, ATP-BINDING PROTEIN"/>
    <property type="match status" value="1"/>
</dbReference>
<evidence type="ECO:0000256" key="3">
    <source>
        <dbReference type="ARBA" id="ARBA00022840"/>
    </source>
</evidence>
<gene>
    <name evidence="5" type="ORF">VRLFYP33_01467</name>
</gene>
<dbReference type="InterPro" id="IPR050153">
    <property type="entry name" value="Metal_Ion_Import_ABC"/>
</dbReference>
<dbReference type="Gene3D" id="3.40.50.300">
    <property type="entry name" value="P-loop containing nucleotide triphosphate hydrolases"/>
    <property type="match status" value="1"/>
</dbReference>
<evidence type="ECO:0000313" key="5">
    <source>
        <dbReference type="EMBL" id="VYU21688.1"/>
    </source>
</evidence>
<dbReference type="EMBL" id="CACRUX010000054">
    <property type="protein sequence ID" value="VYU21688.1"/>
    <property type="molecule type" value="Genomic_DNA"/>
</dbReference>
<dbReference type="InterPro" id="IPR027417">
    <property type="entry name" value="P-loop_NTPase"/>
</dbReference>
<dbReference type="GO" id="GO:0016887">
    <property type="term" value="F:ATP hydrolysis activity"/>
    <property type="evidence" value="ECO:0007669"/>
    <property type="project" value="InterPro"/>
</dbReference>
<keyword evidence="1" id="KW-0813">Transport</keyword>
<dbReference type="SMART" id="SM00382">
    <property type="entry name" value="AAA"/>
    <property type="match status" value="1"/>
</dbReference>
<evidence type="ECO:0000259" key="4">
    <source>
        <dbReference type="PROSITE" id="PS50893"/>
    </source>
</evidence>
<feature type="domain" description="ABC transporter" evidence="4">
    <location>
        <begin position="26"/>
        <end position="261"/>
    </location>
</feature>
<dbReference type="AlphaFoldDB" id="A0A6N3D2X9"/>
<dbReference type="SUPFAM" id="SSF52540">
    <property type="entry name" value="P-loop containing nucleoside triphosphate hydrolases"/>
    <property type="match status" value="1"/>
</dbReference>
<protein>
    <submittedName>
        <fullName evidence="5">Putative ABC transporter ATP-binding protein</fullName>
    </submittedName>
</protein>
<keyword evidence="2" id="KW-0547">Nucleotide-binding</keyword>
<dbReference type="InterPro" id="IPR003439">
    <property type="entry name" value="ABC_transporter-like_ATP-bd"/>
</dbReference>
<name>A0A6N3D2X9_9FIRM</name>
<dbReference type="InterPro" id="IPR017871">
    <property type="entry name" value="ABC_transporter-like_CS"/>
</dbReference>
<dbReference type="FunFam" id="3.40.50.300:FF:000134">
    <property type="entry name" value="Iron-enterobactin ABC transporter ATP-binding protein"/>
    <property type="match status" value="1"/>
</dbReference>
<dbReference type="PANTHER" id="PTHR42734">
    <property type="entry name" value="METAL TRANSPORT SYSTEM ATP-BINDING PROTEIN TM_0124-RELATED"/>
    <property type="match status" value="1"/>
</dbReference>